<dbReference type="PANTHER" id="PTHR22916">
    <property type="entry name" value="GLYCOSYLTRANSFERASE"/>
    <property type="match status" value="1"/>
</dbReference>
<dbReference type="Pfam" id="PF00535">
    <property type="entry name" value="Glycos_transf_2"/>
    <property type="match status" value="1"/>
</dbReference>
<dbReference type="EMBL" id="JAPRFR010000001">
    <property type="protein sequence ID" value="MCZ0725586.1"/>
    <property type="molecule type" value="Genomic_DNA"/>
</dbReference>
<feature type="domain" description="Glycosyltransferase 2-like" evidence="3">
    <location>
        <begin position="4"/>
        <end position="167"/>
    </location>
</feature>
<keyword evidence="1" id="KW-0328">Glycosyltransferase</keyword>
<dbReference type="AlphaFoldDB" id="A0A9X3FPF8"/>
<evidence type="ECO:0000256" key="2">
    <source>
        <dbReference type="ARBA" id="ARBA00022679"/>
    </source>
</evidence>
<dbReference type="InterPro" id="IPR001173">
    <property type="entry name" value="Glyco_trans_2-like"/>
</dbReference>
<evidence type="ECO:0000256" key="1">
    <source>
        <dbReference type="ARBA" id="ARBA00022676"/>
    </source>
</evidence>
<protein>
    <submittedName>
        <fullName evidence="4">Glycosyltransferase family 2 protein</fullName>
    </submittedName>
</protein>
<keyword evidence="2" id="KW-0808">Transferase</keyword>
<organism evidence="4 5">
    <name type="scientific">Aerococcus kribbianus</name>
    <dbReference type="NCBI Taxonomy" id="2999064"/>
    <lineage>
        <taxon>Bacteria</taxon>
        <taxon>Bacillati</taxon>
        <taxon>Bacillota</taxon>
        <taxon>Bacilli</taxon>
        <taxon>Lactobacillales</taxon>
        <taxon>Aerococcaceae</taxon>
        <taxon>Aerococcus</taxon>
    </lineage>
</organism>
<dbReference type="CDD" id="cd00761">
    <property type="entry name" value="Glyco_tranf_GTA_type"/>
    <property type="match status" value="1"/>
</dbReference>
<dbReference type="RefSeq" id="WP_268751901.1">
    <property type="nucleotide sequence ID" value="NZ_JAPRFQ010000001.1"/>
</dbReference>
<proteinExistence type="predicted"/>
<dbReference type="InterPro" id="IPR029044">
    <property type="entry name" value="Nucleotide-diphossugar_trans"/>
</dbReference>
<evidence type="ECO:0000313" key="4">
    <source>
        <dbReference type="EMBL" id="MCZ0725586.1"/>
    </source>
</evidence>
<gene>
    <name evidence="4" type="ORF">OW157_03260</name>
</gene>
<dbReference type="SUPFAM" id="SSF53448">
    <property type="entry name" value="Nucleotide-diphospho-sugar transferases"/>
    <property type="match status" value="1"/>
</dbReference>
<dbReference type="Gene3D" id="3.90.550.10">
    <property type="entry name" value="Spore Coat Polysaccharide Biosynthesis Protein SpsA, Chain A"/>
    <property type="match status" value="1"/>
</dbReference>
<reference evidence="4" key="1">
    <citation type="submission" date="2022-12" db="EMBL/GenBank/DDBJ databases">
        <title>Description and comparative metabolic analysis of Aerococcus sp. nov., isolated from the feces of a pig.</title>
        <authorList>
            <person name="Chang Y.-H."/>
        </authorList>
    </citation>
    <scope>NUCLEOTIDE SEQUENCE</scope>
    <source>
        <strain evidence="4">YH-aer222</strain>
    </source>
</reference>
<dbReference type="PANTHER" id="PTHR22916:SF51">
    <property type="entry name" value="GLYCOSYLTRANSFERASE EPSH-RELATED"/>
    <property type="match status" value="1"/>
</dbReference>
<dbReference type="GO" id="GO:0016757">
    <property type="term" value="F:glycosyltransferase activity"/>
    <property type="evidence" value="ECO:0007669"/>
    <property type="project" value="UniProtKB-KW"/>
</dbReference>
<accession>A0A9X3FPF8</accession>
<keyword evidence="5" id="KW-1185">Reference proteome</keyword>
<comment type="caution">
    <text evidence="4">The sequence shown here is derived from an EMBL/GenBank/DDBJ whole genome shotgun (WGS) entry which is preliminary data.</text>
</comment>
<evidence type="ECO:0000259" key="3">
    <source>
        <dbReference type="Pfam" id="PF00535"/>
    </source>
</evidence>
<sequence>MLISIIIPVYNVINTLKRAVDSCTSQSYKDLEIILVDDGSTDGSGQLCDEIAASDQRIKVIHKENGGLSSARNAGIEQATGSYIAFLDSDDEFVLDIMETFIADYQKQACDLYIFNLKRVFEDGSEEIKKADNTFTTDNEQAYQTILDNNGLDFYAWNKIYKASLLETTRFPEGTLYEDNIVSYTVVKEAGSVLTTDKIGILYYENKLSIVAQNFNPKQMDNVYERLKILDDVKISFPDLTTKTARRAFDGFLSTAFKLACSDNSEHFKQYDKRLKEVYQSYKSDFDQANIDWKKKLAWKIYNSSPKVYTRLYKAYLGK</sequence>
<name>A0A9X3FPF8_9LACT</name>
<dbReference type="Proteomes" id="UP001146670">
    <property type="component" value="Unassembled WGS sequence"/>
</dbReference>
<evidence type="ECO:0000313" key="5">
    <source>
        <dbReference type="Proteomes" id="UP001146670"/>
    </source>
</evidence>